<keyword evidence="3" id="KW-0540">Nuclease</keyword>
<evidence type="ECO:0000256" key="4">
    <source>
        <dbReference type="ARBA" id="ARBA00022759"/>
    </source>
</evidence>
<dbReference type="Gene3D" id="3.30.920.30">
    <property type="entry name" value="Hypothetical protein"/>
    <property type="match status" value="1"/>
</dbReference>
<accession>A0ABM7YL08</accession>
<gene>
    <name evidence="8" type="ORF">CATMQ487_20400</name>
</gene>
<dbReference type="EMBL" id="AP025730">
    <property type="protein sequence ID" value="BDI05070.1"/>
    <property type="molecule type" value="Genomic_DNA"/>
</dbReference>
<dbReference type="PANTHER" id="PTHR34873">
    <property type="entry name" value="SSR1766 PROTEIN"/>
    <property type="match status" value="1"/>
</dbReference>
<evidence type="ECO:0008006" key="10">
    <source>
        <dbReference type="Google" id="ProtNLM"/>
    </source>
</evidence>
<evidence type="ECO:0000256" key="3">
    <source>
        <dbReference type="ARBA" id="ARBA00022722"/>
    </source>
</evidence>
<evidence type="ECO:0000313" key="9">
    <source>
        <dbReference type="Proteomes" id="UP001057498"/>
    </source>
</evidence>
<evidence type="ECO:0000313" key="8">
    <source>
        <dbReference type="EMBL" id="BDI05070.1"/>
    </source>
</evidence>
<organism evidence="8 9">
    <name type="scientific">Sphaerotilus microaerophilus</name>
    <dbReference type="NCBI Taxonomy" id="2914710"/>
    <lineage>
        <taxon>Bacteria</taxon>
        <taxon>Pseudomonadati</taxon>
        <taxon>Pseudomonadota</taxon>
        <taxon>Betaproteobacteria</taxon>
        <taxon>Burkholderiales</taxon>
        <taxon>Sphaerotilaceae</taxon>
        <taxon>Sphaerotilus</taxon>
    </lineage>
</organism>
<keyword evidence="9" id="KW-1185">Reference proteome</keyword>
<protein>
    <recommendedName>
        <fullName evidence="10">Type II toxin-antitoxin system HicA family toxin</fullName>
    </recommendedName>
</protein>
<dbReference type="PANTHER" id="PTHR34873:SF3">
    <property type="entry name" value="ADDICTION MODULE TOXIN, HICA FAMILY"/>
    <property type="match status" value="1"/>
</dbReference>
<evidence type="ECO:0000256" key="5">
    <source>
        <dbReference type="ARBA" id="ARBA00022801"/>
    </source>
</evidence>
<evidence type="ECO:0000256" key="1">
    <source>
        <dbReference type="ARBA" id="ARBA00006620"/>
    </source>
</evidence>
<keyword evidence="2" id="KW-1277">Toxin-antitoxin system</keyword>
<sequence length="80" mass="9056">MQTSGYSVDYHIKVDTITTVNSKQVIKQLEADGWFLARVKGSHHQFKHPSKPGLVTVKHPDGDIPTPTLYSIQRQAGWRK</sequence>
<reference evidence="8" key="1">
    <citation type="submission" date="2022-04" db="EMBL/GenBank/DDBJ databases">
        <title>Whole genome sequence of Sphaerotilus sp. FB-5.</title>
        <authorList>
            <person name="Takeda M."/>
            <person name="Narihara S."/>
            <person name="Akimoto M."/>
            <person name="Akimoto R."/>
            <person name="Nishiyashiki S."/>
            <person name="Murakami T."/>
        </authorList>
    </citation>
    <scope>NUCLEOTIDE SEQUENCE</scope>
    <source>
        <strain evidence="8">FB-5</strain>
    </source>
</reference>
<dbReference type="InterPro" id="IPR012933">
    <property type="entry name" value="HicA_mRNA_interferase"/>
</dbReference>
<proteinExistence type="inferred from homology"/>
<dbReference type="Proteomes" id="UP001057498">
    <property type="component" value="Chromosome"/>
</dbReference>
<dbReference type="Pfam" id="PF07927">
    <property type="entry name" value="HicA_toxin"/>
    <property type="match status" value="1"/>
</dbReference>
<keyword evidence="4" id="KW-0255">Endonuclease</keyword>
<comment type="similarity">
    <text evidence="1">Belongs to the HicA mRNA interferase family.</text>
</comment>
<dbReference type="InterPro" id="IPR038570">
    <property type="entry name" value="HicA_sf"/>
</dbReference>
<evidence type="ECO:0000256" key="7">
    <source>
        <dbReference type="ARBA" id="ARBA00023016"/>
    </source>
</evidence>
<keyword evidence="5" id="KW-0378">Hydrolase</keyword>
<dbReference type="SUPFAM" id="SSF54786">
    <property type="entry name" value="YcfA/nrd intein domain"/>
    <property type="match status" value="1"/>
</dbReference>
<evidence type="ECO:0000256" key="6">
    <source>
        <dbReference type="ARBA" id="ARBA00022884"/>
    </source>
</evidence>
<name>A0ABM7YL08_9BURK</name>
<keyword evidence="6" id="KW-0694">RNA-binding</keyword>
<keyword evidence="7" id="KW-0346">Stress response</keyword>
<evidence type="ECO:0000256" key="2">
    <source>
        <dbReference type="ARBA" id="ARBA00022649"/>
    </source>
</evidence>